<keyword evidence="1" id="KW-0732">Signal</keyword>
<evidence type="ECO:0000313" key="3">
    <source>
        <dbReference type="Proteomes" id="UP000325081"/>
    </source>
</evidence>
<evidence type="ECO:0000313" key="2">
    <source>
        <dbReference type="EMBL" id="GER51466.1"/>
    </source>
</evidence>
<dbReference type="Proteomes" id="UP000325081">
    <property type="component" value="Unassembled WGS sequence"/>
</dbReference>
<feature type="signal peptide" evidence="1">
    <location>
        <begin position="1"/>
        <end position="30"/>
    </location>
</feature>
<proteinExistence type="predicted"/>
<evidence type="ECO:0000256" key="1">
    <source>
        <dbReference type="SAM" id="SignalP"/>
    </source>
</evidence>
<keyword evidence="2" id="KW-0396">Initiation factor</keyword>
<comment type="caution">
    <text evidence="2">The sequence shown here is derived from an EMBL/GenBank/DDBJ whole genome shotgun (WGS) entry which is preliminary data.</text>
</comment>
<organism evidence="2 3">
    <name type="scientific">Striga asiatica</name>
    <name type="common">Asiatic witchweed</name>
    <name type="synonym">Buchnera asiatica</name>
    <dbReference type="NCBI Taxonomy" id="4170"/>
    <lineage>
        <taxon>Eukaryota</taxon>
        <taxon>Viridiplantae</taxon>
        <taxon>Streptophyta</taxon>
        <taxon>Embryophyta</taxon>
        <taxon>Tracheophyta</taxon>
        <taxon>Spermatophyta</taxon>
        <taxon>Magnoliopsida</taxon>
        <taxon>eudicotyledons</taxon>
        <taxon>Gunneridae</taxon>
        <taxon>Pentapetalae</taxon>
        <taxon>asterids</taxon>
        <taxon>lamiids</taxon>
        <taxon>Lamiales</taxon>
        <taxon>Orobanchaceae</taxon>
        <taxon>Buchnereae</taxon>
        <taxon>Striga</taxon>
    </lineage>
</organism>
<gene>
    <name evidence="2" type="ORF">STAS_28855</name>
</gene>
<dbReference type="EMBL" id="BKCP01009715">
    <property type="protein sequence ID" value="GER51466.1"/>
    <property type="molecule type" value="Genomic_DNA"/>
</dbReference>
<keyword evidence="2" id="KW-0648">Protein biosynthesis</keyword>
<dbReference type="AlphaFoldDB" id="A0A5A7R253"/>
<dbReference type="OrthoDB" id="1838713at2759"/>
<protein>
    <submittedName>
        <fullName evidence="2">Eukaryotic translation initiation factor 3subunit A</fullName>
    </submittedName>
</protein>
<feature type="chain" id="PRO_5022748250" evidence="1">
    <location>
        <begin position="31"/>
        <end position="442"/>
    </location>
</feature>
<sequence>MRFGFPAWRACPLSVHVVLVLANWQRVLLSASPRSLLTQTALCSNRNSASESVSRLPFYRGTERDGLDFLDLEDRHTYSFYSPQGPFNIPEERRRSRLGGGFDGQAELERNSVRRQVVKNKSSSIQRKAYAFGQKEALSAGTRIANRPVQRLTDHRGPYRARAPFLDRTGLLLSQISIRAREHLVPGIRLRAFLIGLTCHLRYWTLLIYDETFYARTYHLFLNLRLEKQKLSNPFGKAAFQPSRKGVDAPPSNFNNYLGLSTPTGSRVAIRTGWTGGNATTGTNAGTRALAKNGCKRTLPRDGVDGLSLACCQLNALTLLWKYIALSFIPSPIGLDGRELPGIRDYLKAGLSSRTRVIQLLRPGPIRGKAESAPAPLADRGHKRLLAARKTIDARFGTTTRKRPFANCPLYSPEIGKYLLTRLPSPALRTRSYFRRRNIERL</sequence>
<dbReference type="GO" id="GO:0003743">
    <property type="term" value="F:translation initiation factor activity"/>
    <property type="evidence" value="ECO:0007669"/>
    <property type="project" value="UniProtKB-KW"/>
</dbReference>
<reference evidence="3" key="1">
    <citation type="journal article" date="2019" name="Curr. Biol.">
        <title>Genome Sequence of Striga asiatica Provides Insight into the Evolution of Plant Parasitism.</title>
        <authorList>
            <person name="Yoshida S."/>
            <person name="Kim S."/>
            <person name="Wafula E.K."/>
            <person name="Tanskanen J."/>
            <person name="Kim Y.M."/>
            <person name="Honaas L."/>
            <person name="Yang Z."/>
            <person name="Spallek T."/>
            <person name="Conn C.E."/>
            <person name="Ichihashi Y."/>
            <person name="Cheong K."/>
            <person name="Cui S."/>
            <person name="Der J.P."/>
            <person name="Gundlach H."/>
            <person name="Jiao Y."/>
            <person name="Hori C."/>
            <person name="Ishida J.K."/>
            <person name="Kasahara H."/>
            <person name="Kiba T."/>
            <person name="Kim M.S."/>
            <person name="Koo N."/>
            <person name="Laohavisit A."/>
            <person name="Lee Y.H."/>
            <person name="Lumba S."/>
            <person name="McCourt P."/>
            <person name="Mortimer J.C."/>
            <person name="Mutuku J.M."/>
            <person name="Nomura T."/>
            <person name="Sasaki-Sekimoto Y."/>
            <person name="Seto Y."/>
            <person name="Wang Y."/>
            <person name="Wakatake T."/>
            <person name="Sakakibara H."/>
            <person name="Demura T."/>
            <person name="Yamaguchi S."/>
            <person name="Yoneyama K."/>
            <person name="Manabe R.I."/>
            <person name="Nelson D.C."/>
            <person name="Schulman A.H."/>
            <person name="Timko M.P."/>
            <person name="dePamphilis C.W."/>
            <person name="Choi D."/>
            <person name="Shirasu K."/>
        </authorList>
    </citation>
    <scope>NUCLEOTIDE SEQUENCE [LARGE SCALE GENOMIC DNA]</scope>
    <source>
        <strain evidence="3">cv. UVA1</strain>
    </source>
</reference>
<name>A0A5A7R253_STRAF</name>
<accession>A0A5A7R253</accession>
<keyword evidence="3" id="KW-1185">Reference proteome</keyword>